<dbReference type="GO" id="GO:0046872">
    <property type="term" value="F:metal ion binding"/>
    <property type="evidence" value="ECO:0007669"/>
    <property type="project" value="UniProtKB-KW"/>
</dbReference>
<dbReference type="InterPro" id="IPR027806">
    <property type="entry name" value="HARBI1_dom"/>
</dbReference>
<dbReference type="Proteomes" id="UP000239156">
    <property type="component" value="Unassembled WGS sequence"/>
</dbReference>
<evidence type="ECO:0000256" key="2">
    <source>
        <dbReference type="ARBA" id="ARBA00022723"/>
    </source>
</evidence>
<sequence length="382" mass="43789">MPRVTRRKKLLHELNINIQRLIVAFRLQQDERLSPPSSTTPWLTLFFITLHLSNQLPGVKTAHALRSLPLMFLLISSTKSLMATTELNDQESQNLLLGALQLLLGISSQRYFSPRLPRTRIATRDRSFEVIFNGDSTTFLRWACIINRTTPKLQSNTNDWLHSQTLGLLGMEAQLQSSRKSSISLIEKDFVVWPTAEEHINLKRRAHPDDPFRDCVGYVNGTIIELAAAPLIHKEDYWMRKLLYGFNSLLVCDVDKRIIDGVRGWCGSAHDQRVYQSANLYLNPDYFFSPGEYLLADSGYTASNTIVPAFKQSPYQPLPMDKHDFNYQLSSRRVAIEQCIELFEREWTESSSPIPDESDDPVPGQNDLRRQAVFNECISSER</sequence>
<dbReference type="AlphaFoldDB" id="A0A2S4UMS3"/>
<evidence type="ECO:0000256" key="1">
    <source>
        <dbReference type="ARBA" id="ARBA00001968"/>
    </source>
</evidence>
<evidence type="ECO:0000259" key="4">
    <source>
        <dbReference type="Pfam" id="PF13359"/>
    </source>
</evidence>
<feature type="domain" description="DDE Tnp4" evidence="4">
    <location>
        <begin position="221"/>
        <end position="357"/>
    </location>
</feature>
<evidence type="ECO:0000313" key="6">
    <source>
        <dbReference type="Proteomes" id="UP000239156"/>
    </source>
</evidence>
<dbReference type="EMBL" id="PKSL01000223">
    <property type="protein sequence ID" value="POV98570.1"/>
    <property type="molecule type" value="Genomic_DNA"/>
</dbReference>
<evidence type="ECO:0000256" key="3">
    <source>
        <dbReference type="SAM" id="MobiDB-lite"/>
    </source>
</evidence>
<dbReference type="VEuPathDB" id="FungiDB:PSHT_08324"/>
<keyword evidence="6" id="KW-1185">Reference proteome</keyword>
<proteinExistence type="predicted"/>
<protein>
    <recommendedName>
        <fullName evidence="4">DDE Tnp4 domain-containing protein</fullName>
    </recommendedName>
</protein>
<keyword evidence="2" id="KW-0479">Metal-binding</keyword>
<accession>A0A2S4UMS3</accession>
<dbReference type="Pfam" id="PF13359">
    <property type="entry name" value="DDE_Tnp_4"/>
    <property type="match status" value="1"/>
</dbReference>
<comment type="cofactor">
    <cofactor evidence="1">
        <name>a divalent metal cation</name>
        <dbReference type="ChEBI" id="CHEBI:60240"/>
    </cofactor>
</comment>
<name>A0A2S4UMS3_9BASI</name>
<evidence type="ECO:0000313" key="5">
    <source>
        <dbReference type="EMBL" id="POV98570.1"/>
    </source>
</evidence>
<dbReference type="VEuPathDB" id="FungiDB:PSTT_14349"/>
<reference evidence="5" key="1">
    <citation type="submission" date="2017-12" db="EMBL/GenBank/DDBJ databases">
        <title>Gene loss provides genomic basis for host adaptation in cereal stripe rust fungi.</title>
        <authorList>
            <person name="Xia C."/>
        </authorList>
    </citation>
    <scope>NUCLEOTIDE SEQUENCE [LARGE SCALE GENOMIC DNA]</scope>
    <source>
        <strain evidence="5">93-210</strain>
    </source>
</reference>
<organism evidence="5 6">
    <name type="scientific">Puccinia striiformis</name>
    <dbReference type="NCBI Taxonomy" id="27350"/>
    <lineage>
        <taxon>Eukaryota</taxon>
        <taxon>Fungi</taxon>
        <taxon>Dikarya</taxon>
        <taxon>Basidiomycota</taxon>
        <taxon>Pucciniomycotina</taxon>
        <taxon>Pucciniomycetes</taxon>
        <taxon>Pucciniales</taxon>
        <taxon>Pucciniaceae</taxon>
        <taxon>Puccinia</taxon>
    </lineage>
</organism>
<comment type="caution">
    <text evidence="5">The sequence shown here is derived from an EMBL/GenBank/DDBJ whole genome shotgun (WGS) entry which is preliminary data.</text>
</comment>
<gene>
    <name evidence="5" type="ORF">PSTT_14349</name>
</gene>
<feature type="region of interest" description="Disordered" evidence="3">
    <location>
        <begin position="347"/>
        <end position="370"/>
    </location>
</feature>